<dbReference type="CDD" id="cd05233">
    <property type="entry name" value="SDR_c"/>
    <property type="match status" value="1"/>
</dbReference>
<name>A0ABW1D3F5_9ACTN</name>
<dbReference type="Proteomes" id="UP001596058">
    <property type="component" value="Unassembled WGS sequence"/>
</dbReference>
<dbReference type="SUPFAM" id="SSF51735">
    <property type="entry name" value="NAD(P)-binding Rossmann-fold domains"/>
    <property type="match status" value="1"/>
</dbReference>
<comment type="caution">
    <text evidence="4">The sequence shown here is derived from an EMBL/GenBank/DDBJ whole genome shotgun (WGS) entry which is preliminary data.</text>
</comment>
<keyword evidence="2 4" id="KW-0560">Oxidoreductase</keyword>
<keyword evidence="5" id="KW-1185">Reference proteome</keyword>
<dbReference type="RefSeq" id="WP_379520704.1">
    <property type="nucleotide sequence ID" value="NZ_JBHSPA010000062.1"/>
</dbReference>
<dbReference type="EMBL" id="JBHSPA010000062">
    <property type="protein sequence ID" value="MFC5831228.1"/>
    <property type="molecule type" value="Genomic_DNA"/>
</dbReference>
<proteinExistence type="inferred from homology"/>
<gene>
    <name evidence="4" type="ORF">ACFPZ3_45885</name>
</gene>
<evidence type="ECO:0000313" key="5">
    <source>
        <dbReference type="Proteomes" id="UP001596058"/>
    </source>
</evidence>
<dbReference type="InterPro" id="IPR002347">
    <property type="entry name" value="SDR_fam"/>
</dbReference>
<dbReference type="Pfam" id="PF13561">
    <property type="entry name" value="adh_short_C2"/>
    <property type="match status" value="1"/>
</dbReference>
<sequence>MIDSRLTGKVALITGANHGIGAATAIALAAEGVAVFLTYKRLEPLNEPAYPDAYDKARAGSADEVVARIRAAGGAAEAAEADLVDTRSPEALFDQAEKAFGPVDILVNNASGSLGNTFTPAGRDSFGRPLRMVDAETHERQFAVDVRAPALLIAEFARRHQARGASWGRIIGLTSGGPNGFPTEVSYGAAKAAQENYTMSAAHELGQYGITANMVYPPVTDTGWINEEVEKAVAASDVLREIAQPEDVAEVITFLASHQGRRVTGQILRMY</sequence>
<dbReference type="Gene3D" id="3.40.50.720">
    <property type="entry name" value="NAD(P)-binding Rossmann-like Domain"/>
    <property type="match status" value="1"/>
</dbReference>
<evidence type="ECO:0000256" key="1">
    <source>
        <dbReference type="ARBA" id="ARBA00006484"/>
    </source>
</evidence>
<comment type="similarity">
    <text evidence="1 3">Belongs to the short-chain dehydrogenases/reductases (SDR) family.</text>
</comment>
<dbReference type="EC" id="1.1.1.-" evidence="4"/>
<dbReference type="InterPro" id="IPR036291">
    <property type="entry name" value="NAD(P)-bd_dom_sf"/>
</dbReference>
<dbReference type="GO" id="GO:0016491">
    <property type="term" value="F:oxidoreductase activity"/>
    <property type="evidence" value="ECO:0007669"/>
    <property type="project" value="UniProtKB-KW"/>
</dbReference>
<evidence type="ECO:0000256" key="3">
    <source>
        <dbReference type="RuleBase" id="RU000363"/>
    </source>
</evidence>
<dbReference type="PANTHER" id="PTHR43639:SF1">
    <property type="entry name" value="SHORT-CHAIN DEHYDROGENASE_REDUCTASE FAMILY PROTEIN"/>
    <property type="match status" value="1"/>
</dbReference>
<dbReference type="PRINTS" id="PR00081">
    <property type="entry name" value="GDHRDH"/>
</dbReference>
<dbReference type="PRINTS" id="PR00080">
    <property type="entry name" value="SDRFAMILY"/>
</dbReference>
<evidence type="ECO:0000256" key="2">
    <source>
        <dbReference type="ARBA" id="ARBA00023002"/>
    </source>
</evidence>
<organism evidence="4 5">
    <name type="scientific">Nonomuraea insulae</name>
    <dbReference type="NCBI Taxonomy" id="1616787"/>
    <lineage>
        <taxon>Bacteria</taxon>
        <taxon>Bacillati</taxon>
        <taxon>Actinomycetota</taxon>
        <taxon>Actinomycetes</taxon>
        <taxon>Streptosporangiales</taxon>
        <taxon>Streptosporangiaceae</taxon>
        <taxon>Nonomuraea</taxon>
    </lineage>
</organism>
<evidence type="ECO:0000313" key="4">
    <source>
        <dbReference type="EMBL" id="MFC5831228.1"/>
    </source>
</evidence>
<protein>
    <submittedName>
        <fullName evidence="4">SDR family NAD(P)-dependent oxidoreductase</fullName>
        <ecNumber evidence="4">1.1.1.-</ecNumber>
    </submittedName>
</protein>
<reference evidence="5" key="1">
    <citation type="journal article" date="2019" name="Int. J. Syst. Evol. Microbiol.">
        <title>The Global Catalogue of Microorganisms (GCM) 10K type strain sequencing project: providing services to taxonomists for standard genome sequencing and annotation.</title>
        <authorList>
            <consortium name="The Broad Institute Genomics Platform"/>
            <consortium name="The Broad Institute Genome Sequencing Center for Infectious Disease"/>
            <person name="Wu L."/>
            <person name="Ma J."/>
        </authorList>
    </citation>
    <scope>NUCLEOTIDE SEQUENCE [LARGE SCALE GENOMIC DNA]</scope>
    <source>
        <strain evidence="5">CCUG 53903</strain>
    </source>
</reference>
<dbReference type="Pfam" id="PF00106">
    <property type="entry name" value="adh_short"/>
    <property type="match status" value="1"/>
</dbReference>
<accession>A0ABW1D3F5</accession>
<dbReference type="PANTHER" id="PTHR43639">
    <property type="entry name" value="OXIDOREDUCTASE, SHORT-CHAIN DEHYDROGENASE/REDUCTASE FAMILY (AFU_ORTHOLOGUE AFUA_5G02870)"/>
    <property type="match status" value="1"/>
</dbReference>